<keyword evidence="2" id="KW-1185">Reference proteome</keyword>
<proteinExistence type="predicted"/>
<accession>D0L607</accession>
<sequence length="108" mass="12164">MAPSPLRTIELRYVLLLALRREGTMTVPELVAEIQRQHLVINGRPSKAISDALRTDVKLGRLRHQPRGPYHFVDIPRGTQWRMDNRVAQIRAAAAHRVAQLPSEGDAA</sequence>
<gene>
    <name evidence="1" type="ordered locus">Gbro_4351</name>
</gene>
<dbReference type="eggNOG" id="ENOG5031WAF">
    <property type="taxonomic scope" value="Bacteria"/>
</dbReference>
<dbReference type="STRING" id="526226.Gbro_4351"/>
<organism evidence="1 2">
    <name type="scientific">Gordonia bronchialis (strain ATCC 25592 / DSM 43247 / BCRC 13721 / JCM 3198 / KCTC 3076 / NBRC 16047 / NCTC 10667)</name>
    <name type="common">Rhodococcus bronchialis</name>
    <dbReference type="NCBI Taxonomy" id="526226"/>
    <lineage>
        <taxon>Bacteria</taxon>
        <taxon>Bacillati</taxon>
        <taxon>Actinomycetota</taxon>
        <taxon>Actinomycetes</taxon>
        <taxon>Mycobacteriales</taxon>
        <taxon>Gordoniaceae</taxon>
        <taxon>Gordonia</taxon>
    </lineage>
</organism>
<dbReference type="Proteomes" id="UP000001219">
    <property type="component" value="Chromosome"/>
</dbReference>
<dbReference type="AlphaFoldDB" id="D0L607"/>
<dbReference type="HOGENOM" id="CLU_152509_0_0_11"/>
<reference evidence="1 2" key="2">
    <citation type="journal article" date="2010" name="Stand. Genomic Sci.">
        <title>Complete genome sequence of Gordonia bronchialis type strain (3410).</title>
        <authorList>
            <person name="Ivanova N."/>
            <person name="Sikorski J."/>
            <person name="Jando M."/>
            <person name="Lapidus A."/>
            <person name="Nolan M."/>
            <person name="Lucas S."/>
            <person name="Del Rio T.G."/>
            <person name="Tice H."/>
            <person name="Copeland A."/>
            <person name="Cheng J.F."/>
            <person name="Chen F."/>
            <person name="Bruce D."/>
            <person name="Goodwin L."/>
            <person name="Pitluck S."/>
            <person name="Mavromatis K."/>
            <person name="Ovchinnikova G."/>
            <person name="Pati A."/>
            <person name="Chen A."/>
            <person name="Palaniappan K."/>
            <person name="Land M."/>
            <person name="Hauser L."/>
            <person name="Chang Y.J."/>
            <person name="Jeffries C.D."/>
            <person name="Chain P."/>
            <person name="Saunders E."/>
            <person name="Han C."/>
            <person name="Detter J.C."/>
            <person name="Brettin T."/>
            <person name="Rohde M."/>
            <person name="Goker M."/>
            <person name="Bristow J."/>
            <person name="Eisen J.A."/>
            <person name="Markowitz V."/>
            <person name="Hugenholtz P."/>
            <person name="Klenk H.P."/>
            <person name="Kyrpides N.C."/>
        </authorList>
    </citation>
    <scope>NUCLEOTIDE SEQUENCE [LARGE SCALE GENOMIC DNA]</scope>
    <source>
        <strain evidence="2">ATCC 25592 / DSM 43247 / BCRC 13721 / JCM 3198 / KCTC 3076 / NBRC 16047 / NCTC 10667</strain>
    </source>
</reference>
<dbReference type="EMBL" id="CP001802">
    <property type="protein sequence ID" value="ACY23493.1"/>
    <property type="molecule type" value="Genomic_DNA"/>
</dbReference>
<reference evidence="2" key="1">
    <citation type="submission" date="2009-10" db="EMBL/GenBank/DDBJ databases">
        <title>The complete chromosome of Gordonia bronchialis DSM 43247.</title>
        <authorList>
            <consortium name="US DOE Joint Genome Institute (JGI-PGF)"/>
            <person name="Lucas S."/>
            <person name="Copeland A."/>
            <person name="Lapidus A."/>
            <person name="Glavina del Rio T."/>
            <person name="Dalin E."/>
            <person name="Tice H."/>
            <person name="Bruce D."/>
            <person name="Goodwin L."/>
            <person name="Pitluck S."/>
            <person name="Kyrpides N."/>
            <person name="Mavromatis K."/>
            <person name="Ivanova N."/>
            <person name="Ovchinnikova G."/>
            <person name="Saunders E."/>
            <person name="Brettin T."/>
            <person name="Detter J.C."/>
            <person name="Han C."/>
            <person name="Larimer F."/>
            <person name="Land M."/>
            <person name="Hauser L."/>
            <person name="Markowitz V."/>
            <person name="Cheng J.-F."/>
            <person name="Hugenholtz P."/>
            <person name="Woyke T."/>
            <person name="Wu D."/>
            <person name="Jando M."/>
            <person name="Schneider S."/>
            <person name="Goeker M."/>
            <person name="Klenk H.-P."/>
            <person name="Eisen J.A."/>
        </authorList>
    </citation>
    <scope>NUCLEOTIDE SEQUENCE [LARGE SCALE GENOMIC DNA]</scope>
    <source>
        <strain evidence="2">ATCC 25592 / DSM 43247 / BCRC 13721 / JCM 3198 / KCTC 3076 / NBRC 16047 / NCTC 10667</strain>
    </source>
</reference>
<dbReference type="KEGG" id="gbr:Gbro_4351"/>
<dbReference type="RefSeq" id="WP_012835983.1">
    <property type="nucleotide sequence ID" value="NC_013441.1"/>
</dbReference>
<evidence type="ECO:0000313" key="2">
    <source>
        <dbReference type="Proteomes" id="UP000001219"/>
    </source>
</evidence>
<evidence type="ECO:0000313" key="1">
    <source>
        <dbReference type="EMBL" id="ACY23493.1"/>
    </source>
</evidence>
<name>D0L607_GORB4</name>
<protein>
    <submittedName>
        <fullName evidence="1">Uncharacterized protein</fullName>
    </submittedName>
</protein>